<dbReference type="Pfam" id="PF02867">
    <property type="entry name" value="Ribonuc_red_lgC"/>
    <property type="match status" value="1"/>
</dbReference>
<feature type="domain" description="ATP-cone" evidence="11">
    <location>
        <begin position="4"/>
        <end position="95"/>
    </location>
</feature>
<name>A0A1F5SPP4_9BACT</name>
<dbReference type="InterPro" id="IPR000788">
    <property type="entry name" value="RNR_lg_C"/>
</dbReference>
<dbReference type="InterPro" id="IPR013509">
    <property type="entry name" value="RNR_lsu_N"/>
</dbReference>
<dbReference type="UniPathway" id="UPA00326"/>
<dbReference type="GO" id="GO:0009263">
    <property type="term" value="P:deoxyribonucleotide biosynthetic process"/>
    <property type="evidence" value="ECO:0007669"/>
    <property type="project" value="UniProtKB-KW"/>
</dbReference>
<dbReference type="PANTHER" id="PTHR11573:SF6">
    <property type="entry name" value="RIBONUCLEOSIDE-DIPHOSPHATE REDUCTASE LARGE SUBUNIT"/>
    <property type="match status" value="1"/>
</dbReference>
<evidence type="ECO:0000259" key="11">
    <source>
        <dbReference type="PROSITE" id="PS51161"/>
    </source>
</evidence>
<dbReference type="InterPro" id="IPR005144">
    <property type="entry name" value="ATP-cone_dom"/>
</dbReference>
<dbReference type="EMBL" id="MFGC01000007">
    <property type="protein sequence ID" value="OGF28685.1"/>
    <property type="molecule type" value="Genomic_DNA"/>
</dbReference>
<dbReference type="InterPro" id="IPR039718">
    <property type="entry name" value="Rrm1"/>
</dbReference>
<evidence type="ECO:0000256" key="3">
    <source>
        <dbReference type="ARBA" id="ARBA00022533"/>
    </source>
</evidence>
<dbReference type="GO" id="GO:0005971">
    <property type="term" value="C:ribonucleoside-diphosphate reductase complex"/>
    <property type="evidence" value="ECO:0007669"/>
    <property type="project" value="TreeGrafter"/>
</dbReference>
<reference evidence="12 13" key="1">
    <citation type="journal article" date="2016" name="Nat. Commun.">
        <title>Thousands of microbial genomes shed light on interconnected biogeochemical processes in an aquifer system.</title>
        <authorList>
            <person name="Anantharaman K."/>
            <person name="Brown C.T."/>
            <person name="Hug L.A."/>
            <person name="Sharon I."/>
            <person name="Castelle C.J."/>
            <person name="Probst A.J."/>
            <person name="Thomas B.C."/>
            <person name="Singh A."/>
            <person name="Wilkins M.J."/>
            <person name="Karaoz U."/>
            <person name="Brodie E.L."/>
            <person name="Williams K.H."/>
            <person name="Hubbard S.S."/>
            <person name="Banfield J.F."/>
        </authorList>
    </citation>
    <scope>NUCLEOTIDE SEQUENCE [LARGE SCALE GENOMIC DNA]</scope>
</reference>
<dbReference type="PRINTS" id="PR01183">
    <property type="entry name" value="RIBORDTASEM1"/>
</dbReference>
<comment type="similarity">
    <text evidence="1 10">Belongs to the ribonucleoside diphosphate reductase large chain family.</text>
</comment>
<evidence type="ECO:0000313" key="12">
    <source>
        <dbReference type="EMBL" id="OGF28685.1"/>
    </source>
</evidence>
<organism evidence="12 13">
    <name type="scientific">Candidatus Falkowbacteria bacterium RIFOXYA2_FULL_47_9</name>
    <dbReference type="NCBI Taxonomy" id="1797995"/>
    <lineage>
        <taxon>Bacteria</taxon>
        <taxon>Candidatus Falkowiibacteriota</taxon>
    </lineage>
</organism>
<evidence type="ECO:0000256" key="5">
    <source>
        <dbReference type="ARBA" id="ARBA00022840"/>
    </source>
</evidence>
<dbReference type="SUPFAM" id="SSF48168">
    <property type="entry name" value="R1 subunit of ribonucleotide reductase, N-terminal domain"/>
    <property type="match status" value="1"/>
</dbReference>
<dbReference type="InterPro" id="IPR013346">
    <property type="entry name" value="NrdE_NrdA_C"/>
</dbReference>
<dbReference type="SUPFAM" id="SSF51998">
    <property type="entry name" value="PFL-like glycyl radical enzymes"/>
    <property type="match status" value="1"/>
</dbReference>
<dbReference type="NCBIfam" id="NF005101">
    <property type="entry name" value="PRK06539.1"/>
    <property type="match status" value="1"/>
</dbReference>
<evidence type="ECO:0000256" key="4">
    <source>
        <dbReference type="ARBA" id="ARBA00022741"/>
    </source>
</evidence>
<dbReference type="Gene3D" id="3.20.70.20">
    <property type="match status" value="1"/>
</dbReference>
<comment type="caution">
    <text evidence="12">The sequence shown here is derived from an EMBL/GenBank/DDBJ whole genome shotgun (WGS) entry which is preliminary data.</text>
</comment>
<keyword evidence="6 10" id="KW-0560">Oxidoreductase</keyword>
<keyword evidence="7 10" id="KW-0215">Deoxyribonucleotide synthesis</keyword>
<evidence type="ECO:0000313" key="13">
    <source>
        <dbReference type="Proteomes" id="UP000178925"/>
    </source>
</evidence>
<dbReference type="Pfam" id="PF00317">
    <property type="entry name" value="Ribonuc_red_lgN"/>
    <property type="match status" value="1"/>
</dbReference>
<keyword evidence="3" id="KW-0021">Allosteric enzyme</keyword>
<protein>
    <recommendedName>
        <fullName evidence="2 10">Ribonucleoside-diphosphate reductase</fullName>
        <ecNumber evidence="2 10">1.17.4.1</ecNumber>
    </recommendedName>
</protein>
<sequence length="857" mass="96443">MVNINVTHRDGSRSAYNADMINRSIERACKGLSDAVSKVTQIASETEVALFDGITTEELDQATINAAVQNIKDDPDYDAVASRLLLKTTYKSVLGDFNNDDPAELKYKHAQGFLACIKNGATASILDERFLVKYDLEKLAAGLEIERDASFKYISLVTILKRYALRGQKQELLELPQYIWMRVAMGLALPEKNPTEWALKFYHKMSRLKYIAGGSTNVNAGAKLPQMSNCYVLEMQDSIDHIAKTVSDVMKLTKATGGIGLSVTKLRAEGSPVRSNNTFSSGPVPFMHTIDSTLRAVSRAGKKMGALCFYMENWHYNFDQFLDLKQNAGDEYRRTRTANTAVYISDEFMKRVKNNADWYLFDPAETADLNELYGQAFSKRYNEYVTAAEGGKLCMFKKIKAREQFRTIVMNLQTTSHPWITFKDAINVRALNNNTGTIHSSNLCTEICLPQDENNVAVCNLASVNIARHLTAENDIDWVQLEESVRMAVRQLDNLLDINRSPIPETRHSDKNNRAVGLGIMGFTDTIQRRGVAYDSEAAYQLIDCLMEFISYAAIDTSADLAQERGSYPNFSGSRWEQGFVPYDTMEMLEKDRGMALKQNRDINLDWNKLRQKVKQGMRNATLLAIAPTANIGLVAGTTPGVDPQFSNIFARATNRGKFLEVNFNLVRDLKKLNLWDKVKEQIIVHQGEISDIPEVPQGLKDIYKTSFQLDPRAFIEVASRAQKWVDQAISRNMYLATRDIGETMEIYAHGWEMGLKTFYYLHMKQRHTAEQSTSRVNKSEVIAGGRSFGFGKFSTVPKRSLTPLEELNSLTASTQTPQPQVSLVAQQMTEIMNKKNGQAVACPVDPQERLQCDSCQ</sequence>
<dbReference type="PROSITE" id="PS00089">
    <property type="entry name" value="RIBORED_LARGE"/>
    <property type="match status" value="1"/>
</dbReference>
<accession>A0A1F5SPP4</accession>
<evidence type="ECO:0000256" key="9">
    <source>
        <dbReference type="PROSITE-ProRule" id="PRU00492"/>
    </source>
</evidence>
<dbReference type="GO" id="GO:0005524">
    <property type="term" value="F:ATP binding"/>
    <property type="evidence" value="ECO:0007669"/>
    <property type="project" value="UniProtKB-UniRule"/>
</dbReference>
<dbReference type="GO" id="GO:0004748">
    <property type="term" value="F:ribonucleoside-diphosphate reductase activity, thioredoxin disulfide as acceptor"/>
    <property type="evidence" value="ECO:0007669"/>
    <property type="project" value="UniProtKB-EC"/>
</dbReference>
<dbReference type="AlphaFoldDB" id="A0A1F5SPP4"/>
<comment type="function">
    <text evidence="10">Provides the precursors necessary for DNA synthesis. Catalyzes the biosynthesis of deoxyribonucleotides from the corresponding ribonucleotides.</text>
</comment>
<dbReference type="Pfam" id="PF03477">
    <property type="entry name" value="ATP-cone"/>
    <property type="match status" value="1"/>
</dbReference>
<dbReference type="Proteomes" id="UP000178925">
    <property type="component" value="Unassembled WGS sequence"/>
</dbReference>
<evidence type="ECO:0000256" key="8">
    <source>
        <dbReference type="ARBA" id="ARBA00047754"/>
    </source>
</evidence>
<evidence type="ECO:0000256" key="6">
    <source>
        <dbReference type="ARBA" id="ARBA00023002"/>
    </source>
</evidence>
<gene>
    <name evidence="12" type="ORF">A2242_00345</name>
</gene>
<evidence type="ECO:0000256" key="10">
    <source>
        <dbReference type="RuleBase" id="RU003410"/>
    </source>
</evidence>
<proteinExistence type="inferred from homology"/>
<dbReference type="EC" id="1.17.4.1" evidence="2 10"/>
<evidence type="ECO:0000256" key="7">
    <source>
        <dbReference type="ARBA" id="ARBA00023116"/>
    </source>
</evidence>
<dbReference type="PANTHER" id="PTHR11573">
    <property type="entry name" value="RIBONUCLEOSIDE-DIPHOSPHATE REDUCTASE LARGE CHAIN"/>
    <property type="match status" value="1"/>
</dbReference>
<dbReference type="NCBIfam" id="TIGR02506">
    <property type="entry name" value="NrdE_NrdA"/>
    <property type="match status" value="1"/>
</dbReference>
<evidence type="ECO:0000256" key="2">
    <source>
        <dbReference type="ARBA" id="ARBA00012274"/>
    </source>
</evidence>
<evidence type="ECO:0000256" key="1">
    <source>
        <dbReference type="ARBA" id="ARBA00010406"/>
    </source>
</evidence>
<keyword evidence="4 9" id="KW-0547">Nucleotide-binding</keyword>
<keyword evidence="5 9" id="KW-0067">ATP-binding</keyword>
<dbReference type="STRING" id="1797995.A2242_00345"/>
<dbReference type="PROSITE" id="PS51161">
    <property type="entry name" value="ATP_CONE"/>
    <property type="match status" value="1"/>
</dbReference>
<dbReference type="InterPro" id="IPR008926">
    <property type="entry name" value="RNR_R1-su_N"/>
</dbReference>
<comment type="catalytic activity">
    <reaction evidence="8 10">
        <text>a 2'-deoxyribonucleoside 5'-diphosphate + [thioredoxin]-disulfide + H2O = a ribonucleoside 5'-diphosphate + [thioredoxin]-dithiol</text>
        <dbReference type="Rhea" id="RHEA:23252"/>
        <dbReference type="Rhea" id="RHEA-COMP:10698"/>
        <dbReference type="Rhea" id="RHEA-COMP:10700"/>
        <dbReference type="ChEBI" id="CHEBI:15377"/>
        <dbReference type="ChEBI" id="CHEBI:29950"/>
        <dbReference type="ChEBI" id="CHEBI:50058"/>
        <dbReference type="ChEBI" id="CHEBI:57930"/>
        <dbReference type="ChEBI" id="CHEBI:73316"/>
        <dbReference type="EC" id="1.17.4.1"/>
    </reaction>
</comment>